<dbReference type="EMBL" id="JAUDUY010000003">
    <property type="protein sequence ID" value="MDM9631488.1"/>
    <property type="molecule type" value="Genomic_DNA"/>
</dbReference>
<dbReference type="PIRSF" id="PIRSF008502">
    <property type="entry name" value="UCP008502"/>
    <property type="match status" value="1"/>
</dbReference>
<organism evidence="1 2">
    <name type="scientific">Robiginitalea aurantiaca</name>
    <dbReference type="NCBI Taxonomy" id="3056915"/>
    <lineage>
        <taxon>Bacteria</taxon>
        <taxon>Pseudomonadati</taxon>
        <taxon>Bacteroidota</taxon>
        <taxon>Flavobacteriia</taxon>
        <taxon>Flavobacteriales</taxon>
        <taxon>Flavobacteriaceae</taxon>
        <taxon>Robiginitalea</taxon>
    </lineage>
</organism>
<proteinExistence type="predicted"/>
<accession>A0ABT7WEY6</accession>
<comment type="caution">
    <text evidence="1">The sequence shown here is derived from an EMBL/GenBank/DDBJ whole genome shotgun (WGS) entry which is preliminary data.</text>
</comment>
<keyword evidence="2" id="KW-1185">Reference proteome</keyword>
<evidence type="ECO:0000313" key="2">
    <source>
        <dbReference type="Proteomes" id="UP001174839"/>
    </source>
</evidence>
<dbReference type="Proteomes" id="UP001174839">
    <property type="component" value="Unassembled WGS sequence"/>
</dbReference>
<evidence type="ECO:0000313" key="1">
    <source>
        <dbReference type="EMBL" id="MDM9631488.1"/>
    </source>
</evidence>
<protein>
    <submittedName>
        <fullName evidence="1">DUF1697 domain-containing protein</fullName>
    </submittedName>
</protein>
<dbReference type="InterPro" id="IPR012545">
    <property type="entry name" value="DUF1697"/>
</dbReference>
<dbReference type="SUPFAM" id="SSF160379">
    <property type="entry name" value="SP0830-like"/>
    <property type="match status" value="1"/>
</dbReference>
<dbReference type="PANTHER" id="PTHR36439">
    <property type="entry name" value="BLL4334 PROTEIN"/>
    <property type="match status" value="1"/>
</dbReference>
<gene>
    <name evidence="1" type="ORF">QU605_08395</name>
</gene>
<dbReference type="PANTHER" id="PTHR36439:SF1">
    <property type="entry name" value="DUF1697 DOMAIN-CONTAINING PROTEIN"/>
    <property type="match status" value="1"/>
</dbReference>
<reference evidence="1" key="1">
    <citation type="submission" date="2023-06" db="EMBL/GenBank/DDBJ databases">
        <title>Robiginitalea aurantiacus sp. nov. and Algoriphagus sediminis sp. nov., isolated from coastal sediment.</title>
        <authorList>
            <person name="Zhou Z.Y."/>
            <person name="An J."/>
            <person name="Jia Y.W."/>
            <person name="Du Z.J."/>
        </authorList>
    </citation>
    <scope>NUCLEOTIDE SEQUENCE</scope>
    <source>
        <strain evidence="1">M39</strain>
    </source>
</reference>
<dbReference type="Pfam" id="PF08002">
    <property type="entry name" value="DUF1697"/>
    <property type="match status" value="1"/>
</dbReference>
<dbReference type="RefSeq" id="WP_289724843.1">
    <property type="nucleotide sequence ID" value="NZ_JAUDUY010000003.1"/>
</dbReference>
<sequence length="179" mass="20947">MQRKVGLLRGINVGGKRKIRMADLKAMCEKIGLKNVQTYIQSGNLIFNSDRKNAELENALEKAIAEKFGYDVPVIVRRENELENSISNNPFIEKTAELKRLHLTFLKEEPILENLEKTRTYNYEPDQFKIEDKEVFIYCEGKYHESKLTNNFFEKQLKVGATTRNWRTVLKLSELCKKE</sequence>
<dbReference type="Gene3D" id="3.30.70.1280">
    <property type="entry name" value="SP0830-like domains"/>
    <property type="match status" value="1"/>
</dbReference>
<name>A0ABT7WEY6_9FLAO</name>